<proteinExistence type="predicted"/>
<feature type="compositionally biased region" description="Polar residues" evidence="4">
    <location>
        <begin position="25"/>
        <end position="39"/>
    </location>
</feature>
<comment type="subcellular location">
    <subcellularLocation>
        <location evidence="1">Mitochondrion</location>
    </subcellularLocation>
</comment>
<keyword evidence="3" id="KW-0496">Mitochondrion</keyword>
<dbReference type="OrthoDB" id="19619at2759"/>
<dbReference type="HOGENOM" id="CLU_850392_0_0_1"/>
<reference evidence="5 6" key="1">
    <citation type="journal article" date="2011" name="Proc. Natl. Acad. Sci. U.S.A.">
        <title>Genome and transcriptome analyses of the mountain pine beetle-fungal symbiont Grosmannia clavigera, a lodgepole pine pathogen.</title>
        <authorList>
            <person name="DiGuistini S."/>
            <person name="Wang Y."/>
            <person name="Liao N.Y."/>
            <person name="Taylor G."/>
            <person name="Tanguay P."/>
            <person name="Feau N."/>
            <person name="Henrissat B."/>
            <person name="Chan S.K."/>
            <person name="Hesse-Orce U."/>
            <person name="Alamouti S.M."/>
            <person name="Tsui C.K.M."/>
            <person name="Docking R.T."/>
            <person name="Levasseur A."/>
            <person name="Haridas S."/>
            <person name="Robertson G."/>
            <person name="Birol I."/>
            <person name="Holt R.A."/>
            <person name="Marra M.A."/>
            <person name="Hamelin R.C."/>
            <person name="Hirst M."/>
            <person name="Jones S.J.M."/>
            <person name="Bohlmann J."/>
            <person name="Breuil C."/>
        </authorList>
    </citation>
    <scope>NUCLEOTIDE SEQUENCE [LARGE SCALE GENOMIC DNA]</scope>
    <source>
        <strain evidence="6">kw1407 / UAMH 11150</strain>
    </source>
</reference>
<dbReference type="GeneID" id="25976346"/>
<feature type="region of interest" description="Disordered" evidence="4">
    <location>
        <begin position="25"/>
        <end position="100"/>
    </location>
</feature>
<organism evidence="6">
    <name type="scientific">Grosmannia clavigera (strain kw1407 / UAMH 11150)</name>
    <name type="common">Blue stain fungus</name>
    <name type="synonym">Graphiocladiella clavigera</name>
    <dbReference type="NCBI Taxonomy" id="655863"/>
    <lineage>
        <taxon>Eukaryota</taxon>
        <taxon>Fungi</taxon>
        <taxon>Dikarya</taxon>
        <taxon>Ascomycota</taxon>
        <taxon>Pezizomycotina</taxon>
        <taxon>Sordariomycetes</taxon>
        <taxon>Sordariomycetidae</taxon>
        <taxon>Ophiostomatales</taxon>
        <taxon>Ophiostomataceae</taxon>
        <taxon>Leptographium</taxon>
    </lineage>
</organism>
<evidence type="ECO:0000313" key="5">
    <source>
        <dbReference type="EMBL" id="EFX03336.1"/>
    </source>
</evidence>
<keyword evidence="2" id="KW-0809">Transit peptide</keyword>
<dbReference type="Proteomes" id="UP000007796">
    <property type="component" value="Unassembled WGS sequence"/>
</dbReference>
<dbReference type="PANTHER" id="PTHR28554">
    <property type="entry name" value="39S RIBOSOMAL PROTEIN L45, MITOCHONDRIAL"/>
    <property type="match status" value="1"/>
</dbReference>
<evidence type="ECO:0000256" key="3">
    <source>
        <dbReference type="ARBA" id="ARBA00023128"/>
    </source>
</evidence>
<accession>F0XHP5</accession>
<feature type="compositionally biased region" description="Low complexity" evidence="4">
    <location>
        <begin position="59"/>
        <end position="78"/>
    </location>
</feature>
<name>F0XHP5_GROCL</name>
<sequence>MAGICHRPLFTPPPLSLGSRLMRTASATTQPTWPSSQRPTPGRGFSSESDLRLGASAGPRQRPAPLQQQKPQKQQRAASTSQRRVPPRRRGEMSPSVGMAQMNATRTASLISFRIPHTFVPPPMTQYLSSPGTFAKLFWYRLKTRATDAMSELSVRLQSKPGFFQGGRFKPHKKALVPMAQTMHAQMLEATAAGDTATLGRLLTHSHMDEVAGLIARRPRGRRCQWELLSYQGRPRLVDSKVVMIPGPTSTYIRQIVVSIRSRQRFTWFDDRTAKPGTGPSPLPAPSLSVVEKDAKENVVLVASLDRSTWETSEWRIFGFMPETTVESWEDEVRLVDQATKDGSTIG</sequence>
<dbReference type="InParanoid" id="F0XHP5"/>
<dbReference type="Gene3D" id="3.10.450.240">
    <property type="match status" value="1"/>
</dbReference>
<dbReference type="EMBL" id="GL629769">
    <property type="protein sequence ID" value="EFX03336.1"/>
    <property type="molecule type" value="Genomic_DNA"/>
</dbReference>
<dbReference type="PANTHER" id="PTHR28554:SF1">
    <property type="entry name" value="LARGE RIBOSOMAL SUBUNIT PROTEIN ML45"/>
    <property type="match status" value="1"/>
</dbReference>
<dbReference type="GO" id="GO:0005739">
    <property type="term" value="C:mitochondrion"/>
    <property type="evidence" value="ECO:0007669"/>
    <property type="project" value="UniProtKB-SubCell"/>
</dbReference>
<evidence type="ECO:0000256" key="1">
    <source>
        <dbReference type="ARBA" id="ARBA00004173"/>
    </source>
</evidence>
<evidence type="ECO:0000256" key="4">
    <source>
        <dbReference type="SAM" id="MobiDB-lite"/>
    </source>
</evidence>
<protein>
    <submittedName>
        <fullName evidence="5">Uncharacterized protein</fullName>
    </submittedName>
</protein>
<dbReference type="RefSeq" id="XP_014172818.1">
    <property type="nucleotide sequence ID" value="XM_014317343.1"/>
</dbReference>
<keyword evidence="6" id="KW-1185">Reference proteome</keyword>
<dbReference type="AlphaFoldDB" id="F0XHP5"/>
<dbReference type="InterPro" id="IPR051975">
    <property type="entry name" value="mtLSU_mL45"/>
</dbReference>
<dbReference type="eggNOG" id="ENOG502SAX9">
    <property type="taxonomic scope" value="Eukaryota"/>
</dbReference>
<gene>
    <name evidence="5" type="ORF">CMQ_3265</name>
</gene>
<evidence type="ECO:0000256" key="2">
    <source>
        <dbReference type="ARBA" id="ARBA00022946"/>
    </source>
</evidence>
<evidence type="ECO:0000313" key="6">
    <source>
        <dbReference type="Proteomes" id="UP000007796"/>
    </source>
</evidence>